<gene>
    <name evidence="10" type="ORF">EGT50_14365</name>
</gene>
<dbReference type="NCBIfam" id="NF007399">
    <property type="entry name" value="PRK09928.1"/>
    <property type="match status" value="1"/>
</dbReference>
<evidence type="ECO:0000256" key="4">
    <source>
        <dbReference type="ARBA" id="ARBA00022475"/>
    </source>
</evidence>
<dbReference type="PROSITE" id="PS01303">
    <property type="entry name" value="BCCT"/>
    <property type="match status" value="1"/>
</dbReference>
<feature type="transmembrane region" description="Helical" evidence="9">
    <location>
        <begin position="176"/>
        <end position="199"/>
    </location>
</feature>
<keyword evidence="3" id="KW-0813">Transport</keyword>
<keyword evidence="5 9" id="KW-0812">Transmembrane</keyword>
<keyword evidence="6 9" id="KW-1133">Transmembrane helix</keyword>
<feature type="transmembrane region" description="Helical" evidence="9">
    <location>
        <begin position="485"/>
        <end position="504"/>
    </location>
</feature>
<dbReference type="Pfam" id="PF02028">
    <property type="entry name" value="BCCT"/>
    <property type="match status" value="1"/>
</dbReference>
<feature type="transmembrane region" description="Helical" evidence="9">
    <location>
        <begin position="87"/>
        <end position="111"/>
    </location>
</feature>
<dbReference type="GO" id="GO:0005886">
    <property type="term" value="C:plasma membrane"/>
    <property type="evidence" value="ECO:0007669"/>
    <property type="project" value="UniProtKB-SubCell"/>
</dbReference>
<dbReference type="InterPro" id="IPR000060">
    <property type="entry name" value="BCCT_transptr"/>
</dbReference>
<feature type="region of interest" description="Disordered" evidence="8">
    <location>
        <begin position="1"/>
        <end position="41"/>
    </location>
</feature>
<evidence type="ECO:0000256" key="1">
    <source>
        <dbReference type="ARBA" id="ARBA00004651"/>
    </source>
</evidence>
<organism evidence="10 11">
    <name type="scientific">Rhodococcus xishaensis</name>
    <dbReference type="NCBI Taxonomy" id="2487364"/>
    <lineage>
        <taxon>Bacteria</taxon>
        <taxon>Bacillati</taxon>
        <taxon>Actinomycetota</taxon>
        <taxon>Actinomycetes</taxon>
        <taxon>Mycobacteriales</taxon>
        <taxon>Nocardiaceae</taxon>
        <taxon>Rhodococcus</taxon>
    </lineage>
</organism>
<keyword evidence="7 9" id="KW-0472">Membrane</keyword>
<dbReference type="InterPro" id="IPR018093">
    <property type="entry name" value="BCCT_CS"/>
</dbReference>
<reference evidence="10 11" key="1">
    <citation type="submission" date="2018-11" db="EMBL/GenBank/DDBJ databases">
        <title>Rhodococcus spongicola sp. nov. and Rhodococcus xishaensis sp. nov. from marine sponges.</title>
        <authorList>
            <person name="Li L."/>
            <person name="Lin H.W."/>
        </authorList>
    </citation>
    <scope>NUCLEOTIDE SEQUENCE [LARGE SCALE GENOMIC DNA]</scope>
    <source>
        <strain evidence="10 11">LHW51113</strain>
    </source>
</reference>
<proteinExistence type="inferred from homology"/>
<dbReference type="OrthoDB" id="9775735at2"/>
<evidence type="ECO:0000256" key="9">
    <source>
        <dbReference type="SAM" id="Phobius"/>
    </source>
</evidence>
<feature type="transmembrane region" description="Helical" evidence="9">
    <location>
        <begin position="48"/>
        <end position="67"/>
    </location>
</feature>
<evidence type="ECO:0000256" key="7">
    <source>
        <dbReference type="ARBA" id="ARBA00023136"/>
    </source>
</evidence>
<feature type="compositionally biased region" description="Polar residues" evidence="8">
    <location>
        <begin position="10"/>
        <end position="23"/>
    </location>
</feature>
<feature type="transmembrane region" description="Helical" evidence="9">
    <location>
        <begin position="441"/>
        <end position="464"/>
    </location>
</feature>
<feature type="transmembrane region" description="Helical" evidence="9">
    <location>
        <begin position="268"/>
        <end position="286"/>
    </location>
</feature>
<name>A0A3S3ABF9_9NOCA</name>
<protein>
    <submittedName>
        <fullName evidence="10">BCCT family transporter</fullName>
    </submittedName>
</protein>
<feature type="transmembrane region" description="Helical" evidence="9">
    <location>
        <begin position="298"/>
        <end position="318"/>
    </location>
</feature>
<keyword evidence="11" id="KW-1185">Reference proteome</keyword>
<dbReference type="Proteomes" id="UP000283479">
    <property type="component" value="Unassembled WGS sequence"/>
</dbReference>
<evidence type="ECO:0000256" key="3">
    <source>
        <dbReference type="ARBA" id="ARBA00022448"/>
    </source>
</evidence>
<feature type="transmembrane region" description="Helical" evidence="9">
    <location>
        <begin position="123"/>
        <end position="148"/>
    </location>
</feature>
<comment type="caution">
    <text evidence="10">The sequence shown here is derived from an EMBL/GenBank/DDBJ whole genome shotgun (WGS) entry which is preliminary data.</text>
</comment>
<sequence>MRILVKPTKSENNVRPTGSSTTDLVPDGPPPPPNKPEGKSGPPVSVNWPVFVGASVGIVGIILWAWINQDNAESVIGTGVSWVASNLGWFYILLVTVVLGFVVWAAVSSVGKTKLGPDHSKPVFGLFSWTAMLFAAGIGIDLMFFSVAEPVTQFLQPPTGAGETNEAARQALVWTLFHYGIIGWGLYALMGLALGYFAYRHNLPLSIRSALYPIFGKRINGPLGNFVDIAALLGAIFGLATSLGIGVAQLNYGLSDLFGLPEGTPAQAGLVAVAVIIATLSAVSGVNRGVRRLSEISVVAAIGLLVYILVTGSTSFLFNGMVQNMGDFASRFPGMTLDTFAYDSQEEWMSAWTLFFWAWWIAWAPFVGLFLARISRGRTIRQFVVGTLTIPFLFILVYISIFGNSAIGIVRGGDSEFGETAMASPERAFYSLLEQYPGAPILAGIATFTGLLFYVTSADSGALVMARFSSRIQDNESDGPAWVRIFWAVATGVLTLVALMIGGVTTLTNATIIMGLPFAVVIMFIMLGLFKALQVEKNWAESLRKSLPNALSSRSAGGTSLHWRQRVERSMRFPGAEATERYATTVVGPALAEVAAELRSQGADAAVGEQVVESCGIHSYHLNVLFEGERSFHYQVYPTEHQTPSYGQGAQKLDRYFRLEVFSADGSNGFDVFGFTKEQLISNVLDHYERQLEFLHRSHGIDSTAVDGDPVIDWSHDFEALDIGDLSKAGRGADDVRLEMEPK</sequence>
<dbReference type="NCBIfam" id="TIGR00842">
    <property type="entry name" value="bcct"/>
    <property type="match status" value="1"/>
</dbReference>
<evidence type="ECO:0000256" key="5">
    <source>
        <dbReference type="ARBA" id="ARBA00022692"/>
    </source>
</evidence>
<dbReference type="EMBL" id="RKLO01000006">
    <property type="protein sequence ID" value="RVW00542.1"/>
    <property type="molecule type" value="Genomic_DNA"/>
</dbReference>
<comment type="subcellular location">
    <subcellularLocation>
        <location evidence="1">Cell membrane</location>
        <topology evidence="1">Multi-pass membrane protein</topology>
    </subcellularLocation>
</comment>
<dbReference type="GO" id="GO:0022857">
    <property type="term" value="F:transmembrane transporter activity"/>
    <property type="evidence" value="ECO:0007669"/>
    <property type="project" value="InterPro"/>
</dbReference>
<comment type="similarity">
    <text evidence="2">Belongs to the BCCT transporter (TC 2.A.15) family.</text>
</comment>
<evidence type="ECO:0000256" key="6">
    <source>
        <dbReference type="ARBA" id="ARBA00022989"/>
    </source>
</evidence>
<dbReference type="PANTHER" id="PTHR30047">
    <property type="entry name" value="HIGH-AFFINITY CHOLINE TRANSPORT PROTEIN-RELATED"/>
    <property type="match status" value="1"/>
</dbReference>
<keyword evidence="4" id="KW-1003">Cell membrane</keyword>
<accession>A0A3S3ABF9</accession>
<evidence type="ECO:0000256" key="2">
    <source>
        <dbReference type="ARBA" id="ARBA00005658"/>
    </source>
</evidence>
<feature type="transmembrane region" description="Helical" evidence="9">
    <location>
        <begin position="226"/>
        <end position="248"/>
    </location>
</feature>
<evidence type="ECO:0000256" key="8">
    <source>
        <dbReference type="SAM" id="MobiDB-lite"/>
    </source>
</evidence>
<dbReference type="PANTHER" id="PTHR30047:SF7">
    <property type="entry name" value="HIGH-AFFINITY CHOLINE TRANSPORT PROTEIN"/>
    <property type="match status" value="1"/>
</dbReference>
<dbReference type="AlphaFoldDB" id="A0A3S3ABF9"/>
<evidence type="ECO:0000313" key="11">
    <source>
        <dbReference type="Proteomes" id="UP000283479"/>
    </source>
</evidence>
<feature type="transmembrane region" description="Helical" evidence="9">
    <location>
        <begin position="349"/>
        <end position="371"/>
    </location>
</feature>
<feature type="transmembrane region" description="Helical" evidence="9">
    <location>
        <begin position="383"/>
        <end position="401"/>
    </location>
</feature>
<evidence type="ECO:0000313" key="10">
    <source>
        <dbReference type="EMBL" id="RVW00542.1"/>
    </source>
</evidence>
<feature type="transmembrane region" description="Helical" evidence="9">
    <location>
        <begin position="510"/>
        <end position="530"/>
    </location>
</feature>